<keyword evidence="2" id="KW-1185">Reference proteome</keyword>
<gene>
    <name evidence="1" type="ORF">BCR42DRAFT_398319</name>
</gene>
<proteinExistence type="predicted"/>
<organism evidence="1 2">
    <name type="scientific">Absidia repens</name>
    <dbReference type="NCBI Taxonomy" id="90262"/>
    <lineage>
        <taxon>Eukaryota</taxon>
        <taxon>Fungi</taxon>
        <taxon>Fungi incertae sedis</taxon>
        <taxon>Mucoromycota</taxon>
        <taxon>Mucoromycotina</taxon>
        <taxon>Mucoromycetes</taxon>
        <taxon>Mucorales</taxon>
        <taxon>Cunninghamellaceae</taxon>
        <taxon>Absidia</taxon>
    </lineage>
</organism>
<sequence>MDARTGQKATWMRLGFGKQPHSIVPANLKRVAQLLGVISASAYEKIKLEVVEIGSVFKHSCRHPLPKGSCACAVEIIMQAGEIHASKSKIADEIMTQIYIHRLQLFRWSPELFDVNVRTSIKGTAGLVAADIFNFNQLVDWGMQEKLDLDKDLKKK</sequence>
<evidence type="ECO:0000313" key="1">
    <source>
        <dbReference type="EMBL" id="ORZ05215.1"/>
    </source>
</evidence>
<name>A0A1X2HY86_9FUNG</name>
<accession>A0A1X2HY86</accession>
<reference evidence="1 2" key="1">
    <citation type="submission" date="2016-07" db="EMBL/GenBank/DDBJ databases">
        <title>Pervasive Adenine N6-methylation of Active Genes in Fungi.</title>
        <authorList>
            <consortium name="DOE Joint Genome Institute"/>
            <person name="Mondo S.J."/>
            <person name="Dannebaum R.O."/>
            <person name="Kuo R.C."/>
            <person name="Labutti K."/>
            <person name="Haridas S."/>
            <person name="Kuo A."/>
            <person name="Salamov A."/>
            <person name="Ahrendt S.R."/>
            <person name="Lipzen A."/>
            <person name="Sullivan W."/>
            <person name="Andreopoulos W.B."/>
            <person name="Clum A."/>
            <person name="Lindquist E."/>
            <person name="Daum C."/>
            <person name="Ramamoorthy G.K."/>
            <person name="Gryganskyi A."/>
            <person name="Culley D."/>
            <person name="Magnuson J.K."/>
            <person name="James T.Y."/>
            <person name="O'Malley M.A."/>
            <person name="Stajich J.E."/>
            <person name="Spatafora J.W."/>
            <person name="Visel A."/>
            <person name="Grigoriev I.V."/>
        </authorList>
    </citation>
    <scope>NUCLEOTIDE SEQUENCE [LARGE SCALE GENOMIC DNA]</scope>
    <source>
        <strain evidence="1 2">NRRL 1336</strain>
    </source>
</reference>
<protein>
    <submittedName>
        <fullName evidence="1">Uncharacterized protein</fullName>
    </submittedName>
</protein>
<dbReference type="AlphaFoldDB" id="A0A1X2HY86"/>
<dbReference type="Proteomes" id="UP000193560">
    <property type="component" value="Unassembled WGS sequence"/>
</dbReference>
<comment type="caution">
    <text evidence="1">The sequence shown here is derived from an EMBL/GenBank/DDBJ whole genome shotgun (WGS) entry which is preliminary data.</text>
</comment>
<evidence type="ECO:0000313" key="2">
    <source>
        <dbReference type="Proteomes" id="UP000193560"/>
    </source>
</evidence>
<dbReference type="EMBL" id="MCGE01000045">
    <property type="protein sequence ID" value="ORZ05215.1"/>
    <property type="molecule type" value="Genomic_DNA"/>
</dbReference>